<reference evidence="9" key="1">
    <citation type="journal article" date="2019" name="Int. J. Syst. Evol. Microbiol.">
        <title>The Global Catalogue of Microorganisms (GCM) 10K type strain sequencing project: providing services to taxonomists for standard genome sequencing and annotation.</title>
        <authorList>
            <consortium name="The Broad Institute Genomics Platform"/>
            <consortium name="The Broad Institute Genome Sequencing Center for Infectious Disease"/>
            <person name="Wu L."/>
            <person name="Ma J."/>
        </authorList>
    </citation>
    <scope>NUCLEOTIDE SEQUENCE [LARGE SCALE GENOMIC DNA]</scope>
    <source>
        <strain evidence="9">CCUG 46385</strain>
    </source>
</reference>
<evidence type="ECO:0000313" key="9">
    <source>
        <dbReference type="Proteomes" id="UP001595916"/>
    </source>
</evidence>
<dbReference type="NCBIfam" id="NF045767">
    <property type="entry name" value="RuberyRbr"/>
    <property type="match status" value="1"/>
</dbReference>
<dbReference type="InterPro" id="IPR003251">
    <property type="entry name" value="Rr_diiron-bd_dom"/>
</dbReference>
<evidence type="ECO:0000256" key="5">
    <source>
        <dbReference type="ARBA" id="ARBA00023004"/>
    </source>
</evidence>
<dbReference type="SUPFAM" id="SSF47240">
    <property type="entry name" value="Ferritin-like"/>
    <property type="match status" value="1"/>
</dbReference>
<proteinExistence type="predicted"/>
<dbReference type="PROSITE" id="PS50905">
    <property type="entry name" value="FERRITIN_LIKE"/>
    <property type="match status" value="1"/>
</dbReference>
<comment type="caution">
    <text evidence="8">The sequence shown here is derived from an EMBL/GenBank/DDBJ whole genome shotgun (WGS) entry which is preliminary data.</text>
</comment>
<dbReference type="InterPro" id="IPR009078">
    <property type="entry name" value="Ferritin-like_SF"/>
</dbReference>
<dbReference type="InterPro" id="IPR052364">
    <property type="entry name" value="Rubrerythrin"/>
</dbReference>
<dbReference type="InterPro" id="IPR009040">
    <property type="entry name" value="Ferritin-like_diiron"/>
</dbReference>
<dbReference type="PANTHER" id="PTHR43865">
    <property type="entry name" value="RUBRERYTHRIN-RELATED"/>
    <property type="match status" value="1"/>
</dbReference>
<protein>
    <submittedName>
        <fullName evidence="8">Rubrerythrin</fullName>
        <ecNumber evidence="8">1.11.1.1</ecNumber>
    </submittedName>
</protein>
<dbReference type="InterPro" id="IPR048574">
    <property type="entry name" value="RUBY_RBDX"/>
</dbReference>
<dbReference type="GO" id="GO:0016692">
    <property type="term" value="F:NADH peroxidase activity"/>
    <property type="evidence" value="ECO:0007669"/>
    <property type="project" value="UniProtKB-EC"/>
</dbReference>
<dbReference type="Gene3D" id="1.20.1260.10">
    <property type="match status" value="1"/>
</dbReference>
<dbReference type="CDD" id="cd01041">
    <property type="entry name" value="Rubrerythrin"/>
    <property type="match status" value="1"/>
</dbReference>
<dbReference type="InterPro" id="IPR012347">
    <property type="entry name" value="Ferritin-like"/>
</dbReference>
<sequence length="185" mass="21266">MELKGIKELKGTKTEQNLWNAFAGESQARNKYTYFASAARKEGYNQIAAIFEETAGNEREHAKMWFKLLDGISEDTKTNLLAAAAGEHYEWTDMYPTMAEEAEAEGFKDIARMFRQVADIEKTHEERYNTLAKNVEEGKVFKKEEKIKWHCANCGFIFEGAKAPERCPVCQHPKAYFEELATNYL</sequence>
<comment type="cofactor">
    <cofactor evidence="1">
        <name>Fe(3+)</name>
        <dbReference type="ChEBI" id="CHEBI:29034"/>
    </cofactor>
</comment>
<dbReference type="Proteomes" id="UP001595916">
    <property type="component" value="Unassembled WGS sequence"/>
</dbReference>
<evidence type="ECO:0000256" key="3">
    <source>
        <dbReference type="ARBA" id="ARBA00022723"/>
    </source>
</evidence>
<dbReference type="InterPro" id="IPR024934">
    <property type="entry name" value="Rubredoxin-like_dom"/>
</dbReference>
<feature type="domain" description="Ferritin-like diiron" evidence="7">
    <location>
        <begin position="8"/>
        <end position="139"/>
    </location>
</feature>
<keyword evidence="4" id="KW-0249">Electron transport</keyword>
<dbReference type="Gene3D" id="2.20.28.10">
    <property type="match status" value="1"/>
</dbReference>
<accession>A0ABV9QGN8</accession>
<dbReference type="EC" id="1.11.1.1" evidence="8"/>
<name>A0ABV9QGN8_9FIRM</name>
<keyword evidence="8" id="KW-0560">Oxidoreductase</keyword>
<keyword evidence="2" id="KW-0813">Transport</keyword>
<evidence type="ECO:0000256" key="1">
    <source>
        <dbReference type="ARBA" id="ARBA00001965"/>
    </source>
</evidence>
<dbReference type="PANTHER" id="PTHR43865:SF1">
    <property type="entry name" value="RUBRERYTHRIN-RELATED"/>
    <property type="match status" value="1"/>
</dbReference>
<organism evidence="8 9">
    <name type="scientific">Filifactor villosus</name>
    <dbReference type="NCBI Taxonomy" id="29374"/>
    <lineage>
        <taxon>Bacteria</taxon>
        <taxon>Bacillati</taxon>
        <taxon>Bacillota</taxon>
        <taxon>Clostridia</taxon>
        <taxon>Peptostreptococcales</taxon>
        <taxon>Filifactoraceae</taxon>
        <taxon>Filifactor</taxon>
    </lineage>
</organism>
<gene>
    <name evidence="8" type="primary">rbr</name>
    <name evidence="8" type="ORF">ACFO4R_01770</name>
</gene>
<evidence type="ECO:0000256" key="4">
    <source>
        <dbReference type="ARBA" id="ARBA00022982"/>
    </source>
</evidence>
<keyword evidence="9" id="KW-1185">Reference proteome</keyword>
<keyword evidence="3" id="KW-0479">Metal-binding</keyword>
<evidence type="ECO:0000313" key="8">
    <source>
        <dbReference type="EMBL" id="MFC4803800.1"/>
    </source>
</evidence>
<dbReference type="Pfam" id="PF21349">
    <property type="entry name" value="RUBY_RBDX"/>
    <property type="match status" value="1"/>
</dbReference>
<keyword evidence="8" id="KW-0575">Peroxidase</keyword>
<keyword evidence="5" id="KW-0408">Iron</keyword>
<evidence type="ECO:0000259" key="7">
    <source>
        <dbReference type="PROSITE" id="PS50905"/>
    </source>
</evidence>
<dbReference type="CDD" id="cd00729">
    <property type="entry name" value="rubredoxin_SM"/>
    <property type="match status" value="1"/>
</dbReference>
<dbReference type="Pfam" id="PF02915">
    <property type="entry name" value="Rubrerythrin"/>
    <property type="match status" value="1"/>
</dbReference>
<dbReference type="EMBL" id="JBHSHL010000005">
    <property type="protein sequence ID" value="MFC4803800.1"/>
    <property type="molecule type" value="Genomic_DNA"/>
</dbReference>
<evidence type="ECO:0000259" key="6">
    <source>
        <dbReference type="PROSITE" id="PS50903"/>
    </source>
</evidence>
<dbReference type="SUPFAM" id="SSF57802">
    <property type="entry name" value="Rubredoxin-like"/>
    <property type="match status" value="1"/>
</dbReference>
<evidence type="ECO:0000256" key="2">
    <source>
        <dbReference type="ARBA" id="ARBA00022448"/>
    </source>
</evidence>
<dbReference type="PROSITE" id="PS50903">
    <property type="entry name" value="RUBREDOXIN_LIKE"/>
    <property type="match status" value="1"/>
</dbReference>
<dbReference type="RefSeq" id="WP_379787263.1">
    <property type="nucleotide sequence ID" value="NZ_JBHSHL010000005.1"/>
</dbReference>
<feature type="domain" description="Rubredoxin-like" evidence="6">
    <location>
        <begin position="146"/>
        <end position="180"/>
    </location>
</feature>